<dbReference type="InterPro" id="IPR027417">
    <property type="entry name" value="P-loop_NTPase"/>
</dbReference>
<dbReference type="CDD" id="cd00593">
    <property type="entry name" value="RIBOc"/>
    <property type="match status" value="2"/>
</dbReference>
<dbReference type="PANTHER" id="PTHR14950">
    <property type="entry name" value="DICER-RELATED"/>
    <property type="match status" value="1"/>
</dbReference>
<proteinExistence type="predicted"/>
<reference evidence="7 8" key="1">
    <citation type="submission" date="2024-01" db="EMBL/GenBank/DDBJ databases">
        <authorList>
            <person name="Allen C."/>
            <person name="Tagirdzhanova G."/>
        </authorList>
    </citation>
    <scope>NUCLEOTIDE SEQUENCE [LARGE SCALE GENOMIC DNA]</scope>
</reference>
<name>A0ABP0BXC1_9PEZI</name>
<dbReference type="PROSITE" id="PS50142">
    <property type="entry name" value="RNASE_3_2"/>
    <property type="match status" value="2"/>
</dbReference>
<evidence type="ECO:0000256" key="1">
    <source>
        <dbReference type="ARBA" id="ARBA00022721"/>
    </source>
</evidence>
<dbReference type="SUPFAM" id="SSF52540">
    <property type="entry name" value="P-loop containing nucleoside triphosphate hydrolases"/>
    <property type="match status" value="1"/>
</dbReference>
<dbReference type="InterPro" id="IPR001650">
    <property type="entry name" value="Helicase_C-like"/>
</dbReference>
<feature type="compositionally biased region" description="Acidic residues" evidence="4">
    <location>
        <begin position="625"/>
        <end position="639"/>
    </location>
</feature>
<dbReference type="EMBL" id="CAWUHB010000028">
    <property type="protein sequence ID" value="CAK7223739.1"/>
    <property type="molecule type" value="Genomic_DNA"/>
</dbReference>
<evidence type="ECO:0000256" key="3">
    <source>
        <dbReference type="ARBA" id="ARBA00023118"/>
    </source>
</evidence>
<comment type="caution">
    <text evidence="7">The sequence shown here is derived from an EMBL/GenBank/DDBJ whole genome shotgun (WGS) entry which is preliminary data.</text>
</comment>
<evidence type="ECO:0000256" key="2">
    <source>
        <dbReference type="ARBA" id="ARBA00022801"/>
    </source>
</evidence>
<dbReference type="Pfam" id="PF00636">
    <property type="entry name" value="Ribonuclease_3"/>
    <property type="match status" value="2"/>
</dbReference>
<feature type="region of interest" description="Disordered" evidence="4">
    <location>
        <begin position="231"/>
        <end position="260"/>
    </location>
</feature>
<evidence type="ECO:0000259" key="5">
    <source>
        <dbReference type="PROSITE" id="PS50142"/>
    </source>
</evidence>
<dbReference type="InterPro" id="IPR036389">
    <property type="entry name" value="RNase_III_sf"/>
</dbReference>
<feature type="domain" description="RNase III" evidence="5">
    <location>
        <begin position="328"/>
        <end position="524"/>
    </location>
</feature>
<keyword evidence="8" id="KW-1185">Reference proteome</keyword>
<sequence length="723" mass="79214">MAPRDGRVPLLDFRNRKLNLLVATSVIEEGIDIPDCNFVVCVDDVTSLKSFIQRRGRARDENSEFHLLMYEASGGGIGSPPGTANSKKQLREWERFEAEMKQTYESDQLLEASLVAAELLSSTPLKQLPIRDVSLVATAISASAARLPTNYEHLEFMGDSILKVLATVNCAAQNPDVPEGQLSLYKDRLVANSRLCRAALELGLDRFILTKQWSLKQWKRYCDMLAGTPSPNVSNDDMGSSDAMQDKPGTPTKPQKPQKTPLEMATKTLADVVEALIGACYVDGGMAQARQCVSIFLPDAKWYSIDKCREMLFEAAPDAAACELPPGLEQLIGYTFTKKSLLIEAITHASLPRNQEGACMERIEFIGDAILDHIIVQTLASVRPVLPHQKMHLLRTTLANYAFLAFTTMMLTIAEPAVTVMPPDLQSASNADADADADGPVAPVTKAPPFLKSLSSFMRHGASRELGVRQALFAERCSMKKHAILEQLWAGEKYPWELLLGLGADKFHSDILEAVIGAVWVDSGSMAAVETLLEKAGILPYLRRAVEEDVHLMHPKEELGKVTGDATIRYEMASLTRAEALELDASRASKTPSAEVLNENGKRPRNDGEETSDDAFQSNGINDGDSNDSDDSDDGDTGSEDAITGEYGGIFDADPNHEAKIRRRAVIGDVMDDVGYRCRLIFNGKCEVEAGFCNTREEAEAAVAGMALDAWWQGRLRNEKQGK</sequence>
<feature type="domain" description="RNase III" evidence="5">
    <location>
        <begin position="130"/>
        <end position="285"/>
    </location>
</feature>
<dbReference type="PROSITE" id="PS51194">
    <property type="entry name" value="HELICASE_CTER"/>
    <property type="match status" value="1"/>
</dbReference>
<protein>
    <submittedName>
        <fullName evidence="7">Dicer-like protein 2</fullName>
    </submittedName>
</protein>
<gene>
    <name evidence="7" type="primary">DCL2</name>
    <name evidence="7" type="ORF">SCUCBS95973_005281</name>
</gene>
<evidence type="ECO:0000313" key="7">
    <source>
        <dbReference type="EMBL" id="CAK7223739.1"/>
    </source>
</evidence>
<dbReference type="SUPFAM" id="SSF69065">
    <property type="entry name" value="RNase III domain-like"/>
    <property type="match status" value="2"/>
</dbReference>
<organism evidence="7 8">
    <name type="scientific">Sporothrix curviconia</name>
    <dbReference type="NCBI Taxonomy" id="1260050"/>
    <lineage>
        <taxon>Eukaryota</taxon>
        <taxon>Fungi</taxon>
        <taxon>Dikarya</taxon>
        <taxon>Ascomycota</taxon>
        <taxon>Pezizomycotina</taxon>
        <taxon>Sordariomycetes</taxon>
        <taxon>Sordariomycetidae</taxon>
        <taxon>Ophiostomatales</taxon>
        <taxon>Ophiostomataceae</taxon>
        <taxon>Sporothrix</taxon>
    </lineage>
</organism>
<dbReference type="PANTHER" id="PTHR14950:SF37">
    <property type="entry name" value="ENDORIBONUCLEASE DICER"/>
    <property type="match status" value="1"/>
</dbReference>
<dbReference type="Gene3D" id="3.40.50.300">
    <property type="entry name" value="P-loop containing nucleotide triphosphate hydrolases"/>
    <property type="match status" value="1"/>
</dbReference>
<accession>A0ABP0BXC1</accession>
<dbReference type="Proteomes" id="UP001642405">
    <property type="component" value="Unassembled WGS sequence"/>
</dbReference>
<keyword evidence="2" id="KW-0378">Hydrolase</keyword>
<dbReference type="Gene3D" id="1.10.1520.10">
    <property type="entry name" value="Ribonuclease III domain"/>
    <property type="match status" value="2"/>
</dbReference>
<dbReference type="Pfam" id="PF00271">
    <property type="entry name" value="Helicase_C"/>
    <property type="match status" value="1"/>
</dbReference>
<keyword evidence="1" id="KW-0930">Antiviral protein</keyword>
<feature type="compositionally biased region" description="Low complexity" evidence="4">
    <location>
        <begin position="246"/>
        <end position="260"/>
    </location>
</feature>
<evidence type="ECO:0000256" key="4">
    <source>
        <dbReference type="SAM" id="MobiDB-lite"/>
    </source>
</evidence>
<evidence type="ECO:0000259" key="6">
    <source>
        <dbReference type="PROSITE" id="PS51194"/>
    </source>
</evidence>
<feature type="region of interest" description="Disordered" evidence="4">
    <location>
        <begin position="584"/>
        <end position="653"/>
    </location>
</feature>
<evidence type="ECO:0000313" key="8">
    <source>
        <dbReference type="Proteomes" id="UP001642405"/>
    </source>
</evidence>
<keyword evidence="3" id="KW-0051">Antiviral defense</keyword>
<dbReference type="InterPro" id="IPR000999">
    <property type="entry name" value="RNase_III_dom"/>
</dbReference>
<dbReference type="SMART" id="SM00535">
    <property type="entry name" value="RIBOc"/>
    <property type="match status" value="2"/>
</dbReference>
<feature type="domain" description="Helicase C-terminal" evidence="6">
    <location>
        <begin position="1"/>
        <end position="111"/>
    </location>
</feature>